<keyword evidence="1" id="KW-0812">Transmembrane</keyword>
<evidence type="ECO:0000256" key="1">
    <source>
        <dbReference type="SAM" id="Phobius"/>
    </source>
</evidence>
<evidence type="ECO:0000313" key="2">
    <source>
        <dbReference type="EMBL" id="TCP38041.1"/>
    </source>
</evidence>
<reference evidence="2 3" key="1">
    <citation type="submission" date="2019-03" db="EMBL/GenBank/DDBJ databases">
        <title>Genomic Encyclopedia of Type Strains, Phase IV (KMG-IV): sequencing the most valuable type-strain genomes for metagenomic binning, comparative biology and taxonomic classification.</title>
        <authorList>
            <person name="Goeker M."/>
        </authorList>
    </citation>
    <scope>NUCLEOTIDE SEQUENCE [LARGE SCALE GENOMIC DNA]</scope>
    <source>
        <strain evidence="2 3">DSM 18063</strain>
    </source>
</reference>
<sequence length="71" mass="7378">MEILIWIGAAVSLAGLAGIVRVILQVRAARRANLAEDALRARLQRAVALNMAALGLSALGLMMVVIGITLG</sequence>
<protein>
    <submittedName>
        <fullName evidence="2">Uncharacterized protein</fullName>
    </submittedName>
</protein>
<proteinExistence type="predicted"/>
<comment type="caution">
    <text evidence="2">The sequence shown here is derived from an EMBL/GenBank/DDBJ whole genome shotgun (WGS) entry which is preliminary data.</text>
</comment>
<organism evidence="2 3">
    <name type="scientific">Rhodovulum marinum</name>
    <dbReference type="NCBI Taxonomy" id="320662"/>
    <lineage>
        <taxon>Bacteria</taxon>
        <taxon>Pseudomonadati</taxon>
        <taxon>Pseudomonadota</taxon>
        <taxon>Alphaproteobacteria</taxon>
        <taxon>Rhodobacterales</taxon>
        <taxon>Paracoccaceae</taxon>
        <taxon>Rhodovulum</taxon>
    </lineage>
</organism>
<feature type="transmembrane region" description="Helical" evidence="1">
    <location>
        <begin position="6"/>
        <end position="26"/>
    </location>
</feature>
<accession>A0A4R2PV27</accession>
<dbReference type="Proteomes" id="UP000294835">
    <property type="component" value="Unassembled WGS sequence"/>
</dbReference>
<keyword evidence="1" id="KW-0472">Membrane</keyword>
<feature type="transmembrane region" description="Helical" evidence="1">
    <location>
        <begin position="47"/>
        <end position="70"/>
    </location>
</feature>
<gene>
    <name evidence="2" type="ORF">EV662_1236</name>
</gene>
<keyword evidence="1" id="KW-1133">Transmembrane helix</keyword>
<evidence type="ECO:0000313" key="3">
    <source>
        <dbReference type="Proteomes" id="UP000294835"/>
    </source>
</evidence>
<dbReference type="AlphaFoldDB" id="A0A4R2PV27"/>
<name>A0A4R2PV27_9RHOB</name>
<keyword evidence="3" id="KW-1185">Reference proteome</keyword>
<dbReference type="OrthoDB" id="7875737at2"/>
<dbReference type="EMBL" id="SLXP01000023">
    <property type="protein sequence ID" value="TCP38041.1"/>
    <property type="molecule type" value="Genomic_DNA"/>
</dbReference>
<dbReference type="RefSeq" id="WP_132466312.1">
    <property type="nucleotide sequence ID" value="NZ_SLXP01000023.1"/>
</dbReference>